<dbReference type="InterPro" id="IPR006059">
    <property type="entry name" value="SBP"/>
</dbReference>
<dbReference type="SUPFAM" id="SSF53850">
    <property type="entry name" value="Periplasmic binding protein-like II"/>
    <property type="match status" value="1"/>
</dbReference>
<dbReference type="STRING" id="1670800.BSQ44_05730"/>
<dbReference type="AlphaFoldDB" id="A0A1L3SNF6"/>
<dbReference type="KEGG" id="meso:BSQ44_05730"/>
<protein>
    <recommendedName>
        <fullName evidence="5">Putrescine-binding periplasmic protein</fullName>
    </recommendedName>
</protein>
<gene>
    <name evidence="7" type="ORF">BSQ44_05730</name>
</gene>
<accession>A0A1L3SNF6</accession>
<feature type="signal peptide" evidence="6">
    <location>
        <begin position="1"/>
        <end position="23"/>
    </location>
</feature>
<dbReference type="GO" id="GO:0015846">
    <property type="term" value="P:polyamine transport"/>
    <property type="evidence" value="ECO:0007669"/>
    <property type="project" value="InterPro"/>
</dbReference>
<evidence type="ECO:0000313" key="7">
    <source>
        <dbReference type="EMBL" id="APH70934.1"/>
    </source>
</evidence>
<evidence type="ECO:0000256" key="6">
    <source>
        <dbReference type="SAM" id="SignalP"/>
    </source>
</evidence>
<evidence type="ECO:0000256" key="5">
    <source>
        <dbReference type="PIRNR" id="PIRNR019574"/>
    </source>
</evidence>
<dbReference type="Pfam" id="PF13416">
    <property type="entry name" value="SBP_bac_8"/>
    <property type="match status" value="1"/>
</dbReference>
<dbReference type="OrthoDB" id="9769319at2"/>
<comment type="subcellular location">
    <subcellularLocation>
        <location evidence="1 5">Periplasm</location>
    </subcellularLocation>
</comment>
<feature type="chain" id="PRO_5012476316" description="Putrescine-binding periplasmic protein" evidence="6">
    <location>
        <begin position="24"/>
        <end position="344"/>
    </location>
</feature>
<evidence type="ECO:0000313" key="8">
    <source>
        <dbReference type="Proteomes" id="UP000182840"/>
    </source>
</evidence>
<dbReference type="PANTHER" id="PTHR30222">
    <property type="entry name" value="SPERMIDINE/PUTRESCINE-BINDING PERIPLASMIC PROTEIN"/>
    <property type="match status" value="1"/>
</dbReference>
<evidence type="ECO:0000256" key="3">
    <source>
        <dbReference type="ARBA" id="ARBA00022729"/>
    </source>
</evidence>
<dbReference type="GO" id="GO:0042597">
    <property type="term" value="C:periplasmic space"/>
    <property type="evidence" value="ECO:0007669"/>
    <property type="project" value="UniProtKB-SubCell"/>
</dbReference>
<dbReference type="PIRSF" id="PIRSF019574">
    <property type="entry name" value="Periplasmic_polyamine_BP"/>
    <property type="match status" value="1"/>
</dbReference>
<evidence type="ECO:0000256" key="1">
    <source>
        <dbReference type="ARBA" id="ARBA00004418"/>
    </source>
</evidence>
<keyword evidence="8" id="KW-1185">Reference proteome</keyword>
<dbReference type="Gene3D" id="3.40.190.10">
    <property type="entry name" value="Periplasmic binding protein-like II"/>
    <property type="match status" value="2"/>
</dbReference>
<keyword evidence="3 6" id="KW-0732">Signal</keyword>
<dbReference type="PRINTS" id="PR00909">
    <property type="entry name" value="SPERMDNBNDNG"/>
</dbReference>
<evidence type="ECO:0000256" key="2">
    <source>
        <dbReference type="ARBA" id="ARBA00022448"/>
    </source>
</evidence>
<dbReference type="PANTHER" id="PTHR30222:SF12">
    <property type="entry name" value="NORSPERMIDINE SENSOR"/>
    <property type="match status" value="1"/>
</dbReference>
<dbReference type="InterPro" id="IPR001188">
    <property type="entry name" value="Sperm_putr-bd"/>
</dbReference>
<sequence length="344" mass="38709">MHWKLTATALGLTMLAAPGAANAEGQLNIYNWGNYTNPELIEKFEKEYDVDVTITDYDSNDTALAKVRQGGHGFDIVVPSASVIPIWLDEGLLMETNPNQMENFKYMADRWKDVPFDPGRKYTVPWQWGTTGVTVNTADYDGDINTSAIFLDPPPELEGKINVVPEMADVMHLAITYMGGEPCTADKEVLKKVRDKLLEAKPKWISMNYGNIEAMTKRDFLATVNWNGASLRMREQDPKIHYGYPKEGYPIWMDNVSVLKDAQNVENAKLFQNFIMKPENAALISAFAKYANGIDGSEEFLPEEMKTAPEIVVPEELQSAGSFMLTCPQEARDLYTAIWTELQK</sequence>
<dbReference type="Proteomes" id="UP000182840">
    <property type="component" value="Chromosome"/>
</dbReference>
<name>A0A1L3SNF6_9HYPH</name>
<organism evidence="7 8">
    <name type="scientific">Aquibium oceanicum</name>
    <dbReference type="NCBI Taxonomy" id="1670800"/>
    <lineage>
        <taxon>Bacteria</taxon>
        <taxon>Pseudomonadati</taxon>
        <taxon>Pseudomonadota</taxon>
        <taxon>Alphaproteobacteria</taxon>
        <taxon>Hyphomicrobiales</taxon>
        <taxon>Phyllobacteriaceae</taxon>
        <taxon>Aquibium</taxon>
    </lineage>
</organism>
<keyword evidence="2 5" id="KW-0813">Transport</keyword>
<dbReference type="RefSeq" id="WP_072602344.1">
    <property type="nucleotide sequence ID" value="NZ_CP018171.1"/>
</dbReference>
<proteinExistence type="inferred from homology"/>
<comment type="similarity">
    <text evidence="5">Belongs to the bacterial solute-binding protein PotD/PotF family.</text>
</comment>
<dbReference type="GO" id="GO:0019808">
    <property type="term" value="F:polyamine binding"/>
    <property type="evidence" value="ECO:0007669"/>
    <property type="project" value="InterPro"/>
</dbReference>
<dbReference type="EMBL" id="CP018171">
    <property type="protein sequence ID" value="APH70934.1"/>
    <property type="molecule type" value="Genomic_DNA"/>
</dbReference>
<evidence type="ECO:0000256" key="4">
    <source>
        <dbReference type="ARBA" id="ARBA00022764"/>
    </source>
</evidence>
<comment type="function">
    <text evidence="5">Required for the activity of the bacterial periplasmic transport system of putrescine.</text>
</comment>
<reference evidence="8" key="1">
    <citation type="submission" date="2016-11" db="EMBL/GenBank/DDBJ databases">
        <title>Mesorhizobium oceanicum sp. nov., isolated from deep seawater in South China Sea.</title>
        <authorList>
            <person name="Fu G.-Y."/>
        </authorList>
    </citation>
    <scope>NUCLEOTIDE SEQUENCE [LARGE SCALE GENOMIC DNA]</scope>
    <source>
        <strain evidence="8">B7</strain>
    </source>
</reference>
<keyword evidence="4 5" id="KW-0574">Periplasm</keyword>